<dbReference type="InterPro" id="IPR036866">
    <property type="entry name" value="RibonucZ/Hydroxyglut_hydro"/>
</dbReference>
<accession>A0A936NAG4</accession>
<evidence type="ECO:0000313" key="3">
    <source>
        <dbReference type="Proteomes" id="UP000727993"/>
    </source>
</evidence>
<proteinExistence type="predicted"/>
<reference evidence="2 3" key="1">
    <citation type="submission" date="2020-10" db="EMBL/GenBank/DDBJ databases">
        <title>Connecting structure to function with the recovery of over 1000 high-quality activated sludge metagenome-assembled genomes encoding full-length rRNA genes using long-read sequencing.</title>
        <authorList>
            <person name="Singleton C.M."/>
            <person name="Petriglieri F."/>
            <person name="Kristensen J.M."/>
            <person name="Kirkegaard R.H."/>
            <person name="Michaelsen T.Y."/>
            <person name="Andersen M.H."/>
            <person name="Karst S.M."/>
            <person name="Dueholm M.S."/>
            <person name="Nielsen P.H."/>
            <person name="Albertsen M."/>
        </authorList>
    </citation>
    <scope>NUCLEOTIDE SEQUENCE [LARGE SCALE GENOMIC DNA]</scope>
    <source>
        <strain evidence="2">Lyne_18-Q3-R50-59_MAXAC.006</strain>
    </source>
</reference>
<evidence type="ECO:0000313" key="2">
    <source>
        <dbReference type="EMBL" id="MBK9296071.1"/>
    </source>
</evidence>
<dbReference type="AlphaFoldDB" id="A0A936NAG4"/>
<dbReference type="PANTHER" id="PTHR42663:SF4">
    <property type="entry name" value="SLL1036 PROTEIN"/>
    <property type="match status" value="1"/>
</dbReference>
<dbReference type="EMBL" id="JADJZA010000001">
    <property type="protein sequence ID" value="MBK9296071.1"/>
    <property type="molecule type" value="Genomic_DNA"/>
</dbReference>
<name>A0A936NAG4_9ACTN</name>
<protein>
    <recommendedName>
        <fullName evidence="1">Metallo-beta-lactamase domain-containing protein</fullName>
    </recommendedName>
</protein>
<dbReference type="SUPFAM" id="SSF56281">
    <property type="entry name" value="Metallo-hydrolase/oxidoreductase"/>
    <property type="match status" value="1"/>
</dbReference>
<sequence>MRGSTPSCEKGVQRYGGNTSCVVLERPGVAPIILDMGTGLRFFGRTHDHTTPFAGTALVSHLHWDHVQGLPFFSPVLAEGARLEIVAPATDHEGGGLDADSAIRTFLGPPFFPVSLDALRGDITVRSTPEGPFSVGDARVTSAEVPHCGRTLGYRIDVAGMSIGYVPDHQQPGPDATEVAPGVLELVRDVDLLIHDAQFDAADFAAKSDWGHCTVEYAVHVAAQAGARRLALFHHDPSHDDESIDALTAAARLLGNELGVEETFAAAEGLTVAMEAPKPVETAPRPVDAAAPTLLIDG</sequence>
<dbReference type="CDD" id="cd07715">
    <property type="entry name" value="TaR3-like_MBL-fold"/>
    <property type="match status" value="1"/>
</dbReference>
<dbReference type="Gene3D" id="3.60.15.10">
    <property type="entry name" value="Ribonuclease Z/Hydroxyacylglutathione hydrolase-like"/>
    <property type="match status" value="1"/>
</dbReference>
<evidence type="ECO:0000259" key="1">
    <source>
        <dbReference type="Pfam" id="PF12706"/>
    </source>
</evidence>
<dbReference type="InterPro" id="IPR001279">
    <property type="entry name" value="Metallo-B-lactamas"/>
</dbReference>
<feature type="domain" description="Metallo-beta-lactamase" evidence="1">
    <location>
        <begin position="52"/>
        <end position="235"/>
    </location>
</feature>
<gene>
    <name evidence="2" type="ORF">IPN02_04190</name>
</gene>
<dbReference type="PANTHER" id="PTHR42663">
    <property type="entry name" value="HYDROLASE C777.06C-RELATED-RELATED"/>
    <property type="match status" value="1"/>
</dbReference>
<comment type="caution">
    <text evidence="2">The sequence shown here is derived from an EMBL/GenBank/DDBJ whole genome shotgun (WGS) entry which is preliminary data.</text>
</comment>
<organism evidence="2 3">
    <name type="scientific">Candidatus Neomicrothrix subdominans</name>
    <dbReference type="NCBI Taxonomy" id="2954438"/>
    <lineage>
        <taxon>Bacteria</taxon>
        <taxon>Bacillati</taxon>
        <taxon>Actinomycetota</taxon>
        <taxon>Acidimicrobiia</taxon>
        <taxon>Acidimicrobiales</taxon>
        <taxon>Microthrixaceae</taxon>
        <taxon>Candidatus Neomicrothrix</taxon>
    </lineage>
</organism>
<dbReference type="Proteomes" id="UP000727993">
    <property type="component" value="Unassembled WGS sequence"/>
</dbReference>
<dbReference type="Pfam" id="PF12706">
    <property type="entry name" value="Lactamase_B_2"/>
    <property type="match status" value="1"/>
</dbReference>